<organism evidence="7 8">
    <name type="scientific">Methanosarcina horonobensis HB-1 = JCM 15518</name>
    <dbReference type="NCBI Taxonomy" id="1434110"/>
    <lineage>
        <taxon>Archaea</taxon>
        <taxon>Methanobacteriati</taxon>
        <taxon>Methanobacteriota</taxon>
        <taxon>Stenosarchaea group</taxon>
        <taxon>Methanomicrobia</taxon>
        <taxon>Methanosarcinales</taxon>
        <taxon>Methanosarcinaceae</taxon>
        <taxon>Methanosarcina</taxon>
    </lineage>
</organism>
<gene>
    <name evidence="7" type="ORF">MSHOH_1852</name>
</gene>
<reference evidence="7 8" key="1">
    <citation type="submission" date="2014-07" db="EMBL/GenBank/DDBJ databases">
        <title>Methanogenic archaea and the global carbon cycle.</title>
        <authorList>
            <person name="Henriksen J.R."/>
            <person name="Luke J."/>
            <person name="Reinhart S."/>
            <person name="Benedict M.N."/>
            <person name="Youngblut N.D."/>
            <person name="Metcalf M.E."/>
            <person name="Whitaker R.J."/>
            <person name="Metcalf W.W."/>
        </authorList>
    </citation>
    <scope>NUCLEOTIDE SEQUENCE [LARGE SCALE GENOMIC DNA]</scope>
    <source>
        <strain evidence="7 8">HB-1</strain>
    </source>
</reference>
<keyword evidence="2 5" id="KW-0812">Transmembrane</keyword>
<dbReference type="GO" id="GO:0016020">
    <property type="term" value="C:membrane"/>
    <property type="evidence" value="ECO:0007669"/>
    <property type="project" value="UniProtKB-SubCell"/>
</dbReference>
<evidence type="ECO:0000256" key="5">
    <source>
        <dbReference type="SAM" id="Phobius"/>
    </source>
</evidence>
<evidence type="ECO:0000259" key="6">
    <source>
        <dbReference type="Pfam" id="PF00324"/>
    </source>
</evidence>
<keyword evidence="4 5" id="KW-0472">Membrane</keyword>
<name>A0A0E3WTB7_9EURY</name>
<dbReference type="PATRIC" id="fig|1434110.4.peg.2355"/>
<protein>
    <submittedName>
        <fullName evidence="7">Amino acid permease</fullName>
    </submittedName>
</protein>
<evidence type="ECO:0000256" key="1">
    <source>
        <dbReference type="ARBA" id="ARBA00004141"/>
    </source>
</evidence>
<dbReference type="KEGG" id="mhor:MSHOH_1852"/>
<evidence type="ECO:0000313" key="7">
    <source>
        <dbReference type="EMBL" id="AKB78335.1"/>
    </source>
</evidence>
<keyword evidence="8" id="KW-1185">Reference proteome</keyword>
<evidence type="ECO:0000313" key="8">
    <source>
        <dbReference type="Proteomes" id="UP000033101"/>
    </source>
</evidence>
<feature type="transmembrane region" description="Helical" evidence="5">
    <location>
        <begin position="62"/>
        <end position="81"/>
    </location>
</feature>
<dbReference type="STRING" id="1434110.MSHOH_1852"/>
<comment type="subcellular location">
    <subcellularLocation>
        <location evidence="1">Membrane</location>
        <topology evidence="1">Multi-pass membrane protein</topology>
    </subcellularLocation>
</comment>
<proteinExistence type="predicted"/>
<accession>A0A0E3WTB7</accession>
<dbReference type="EMBL" id="CP009516">
    <property type="protein sequence ID" value="AKB78335.1"/>
    <property type="molecule type" value="Genomic_DNA"/>
</dbReference>
<evidence type="ECO:0000256" key="4">
    <source>
        <dbReference type="ARBA" id="ARBA00023136"/>
    </source>
</evidence>
<dbReference type="InterPro" id="IPR004841">
    <property type="entry name" value="AA-permease/SLC12A_dom"/>
</dbReference>
<keyword evidence="3 5" id="KW-1133">Transmembrane helix</keyword>
<sequence>MQLKSLNPEKNVKRIFWLSFGLTIFIYLMLAVTSMGADAAGVPLSRASGLVELIKFTPPENLPIWLMAVVIVANVTCWNFASSRLIHASGKEKVLPAYLGKLSKREQPMASILSMYTAFLPFPFLPDFRIHLENSLFCCPYRNRVLWFCQKDCKAERQGGKSSLYRLFRPVTESLNLNP</sequence>
<dbReference type="Proteomes" id="UP000033101">
    <property type="component" value="Chromosome"/>
</dbReference>
<dbReference type="HOGENOM" id="CLU_1500291_0_0_2"/>
<feature type="transmembrane region" description="Helical" evidence="5">
    <location>
        <begin position="15"/>
        <end position="42"/>
    </location>
</feature>
<dbReference type="GO" id="GO:0055085">
    <property type="term" value="P:transmembrane transport"/>
    <property type="evidence" value="ECO:0007669"/>
    <property type="project" value="InterPro"/>
</dbReference>
<evidence type="ECO:0000256" key="2">
    <source>
        <dbReference type="ARBA" id="ARBA00022692"/>
    </source>
</evidence>
<dbReference type="GeneID" id="24831076"/>
<dbReference type="RefSeq" id="WP_052730803.1">
    <property type="nucleotide sequence ID" value="NZ_CP009516.1"/>
</dbReference>
<dbReference type="AlphaFoldDB" id="A0A0E3WTB7"/>
<dbReference type="Pfam" id="PF00324">
    <property type="entry name" value="AA_permease"/>
    <property type="match status" value="1"/>
</dbReference>
<dbReference type="Gene3D" id="1.20.1740.10">
    <property type="entry name" value="Amino acid/polyamine transporter I"/>
    <property type="match status" value="1"/>
</dbReference>
<feature type="domain" description="Amino acid permease/ SLC12A" evidence="6">
    <location>
        <begin position="7"/>
        <end position="117"/>
    </location>
</feature>
<evidence type="ECO:0000256" key="3">
    <source>
        <dbReference type="ARBA" id="ARBA00022989"/>
    </source>
</evidence>